<reference evidence="2 3" key="1">
    <citation type="journal article" date="2019" name="Nat. Ecol. Evol.">
        <title>Megaphylogeny resolves global patterns of mushroom evolution.</title>
        <authorList>
            <person name="Varga T."/>
            <person name="Krizsan K."/>
            <person name="Foldi C."/>
            <person name="Dima B."/>
            <person name="Sanchez-Garcia M."/>
            <person name="Sanchez-Ramirez S."/>
            <person name="Szollosi G.J."/>
            <person name="Szarkandi J.G."/>
            <person name="Papp V."/>
            <person name="Albert L."/>
            <person name="Andreopoulos W."/>
            <person name="Angelini C."/>
            <person name="Antonin V."/>
            <person name="Barry K.W."/>
            <person name="Bougher N.L."/>
            <person name="Buchanan P."/>
            <person name="Buyck B."/>
            <person name="Bense V."/>
            <person name="Catcheside P."/>
            <person name="Chovatia M."/>
            <person name="Cooper J."/>
            <person name="Damon W."/>
            <person name="Desjardin D."/>
            <person name="Finy P."/>
            <person name="Geml J."/>
            <person name="Haridas S."/>
            <person name="Hughes K."/>
            <person name="Justo A."/>
            <person name="Karasinski D."/>
            <person name="Kautmanova I."/>
            <person name="Kiss B."/>
            <person name="Kocsube S."/>
            <person name="Kotiranta H."/>
            <person name="LaButti K.M."/>
            <person name="Lechner B.E."/>
            <person name="Liimatainen K."/>
            <person name="Lipzen A."/>
            <person name="Lukacs Z."/>
            <person name="Mihaltcheva S."/>
            <person name="Morgado L.N."/>
            <person name="Niskanen T."/>
            <person name="Noordeloos M.E."/>
            <person name="Ohm R.A."/>
            <person name="Ortiz-Santana B."/>
            <person name="Ovrebo C."/>
            <person name="Racz N."/>
            <person name="Riley R."/>
            <person name="Savchenko A."/>
            <person name="Shiryaev A."/>
            <person name="Soop K."/>
            <person name="Spirin V."/>
            <person name="Szebenyi C."/>
            <person name="Tomsovsky M."/>
            <person name="Tulloss R.E."/>
            <person name="Uehling J."/>
            <person name="Grigoriev I.V."/>
            <person name="Vagvolgyi C."/>
            <person name="Papp T."/>
            <person name="Martin F.M."/>
            <person name="Miettinen O."/>
            <person name="Hibbett D.S."/>
            <person name="Nagy L.G."/>
        </authorList>
    </citation>
    <scope>NUCLEOTIDE SEQUENCE [LARGE SCALE GENOMIC DNA]</scope>
    <source>
        <strain evidence="2 3">CBS 962.96</strain>
    </source>
</reference>
<feature type="compositionally biased region" description="Acidic residues" evidence="1">
    <location>
        <begin position="554"/>
        <end position="570"/>
    </location>
</feature>
<gene>
    <name evidence="2" type="ORF">K435DRAFT_859640</name>
</gene>
<feature type="region of interest" description="Disordered" evidence="1">
    <location>
        <begin position="709"/>
        <end position="752"/>
    </location>
</feature>
<evidence type="ECO:0008006" key="4">
    <source>
        <dbReference type="Google" id="ProtNLM"/>
    </source>
</evidence>
<feature type="compositionally biased region" description="Acidic residues" evidence="1">
    <location>
        <begin position="584"/>
        <end position="602"/>
    </location>
</feature>
<name>A0A4S8M0B8_DENBC</name>
<feature type="region of interest" description="Disordered" evidence="1">
    <location>
        <begin position="79"/>
        <end position="105"/>
    </location>
</feature>
<organism evidence="2 3">
    <name type="scientific">Dendrothele bispora (strain CBS 962.96)</name>
    <dbReference type="NCBI Taxonomy" id="1314807"/>
    <lineage>
        <taxon>Eukaryota</taxon>
        <taxon>Fungi</taxon>
        <taxon>Dikarya</taxon>
        <taxon>Basidiomycota</taxon>
        <taxon>Agaricomycotina</taxon>
        <taxon>Agaricomycetes</taxon>
        <taxon>Agaricomycetidae</taxon>
        <taxon>Agaricales</taxon>
        <taxon>Agaricales incertae sedis</taxon>
        <taxon>Dendrothele</taxon>
    </lineage>
</organism>
<keyword evidence="3" id="KW-1185">Reference proteome</keyword>
<evidence type="ECO:0000313" key="3">
    <source>
        <dbReference type="Proteomes" id="UP000297245"/>
    </source>
</evidence>
<feature type="compositionally biased region" description="Acidic residues" evidence="1">
    <location>
        <begin position="83"/>
        <end position="93"/>
    </location>
</feature>
<sequence length="752" mass="83597">MATRHTTPLPSDHVSPASWRGSTDLSPVNIPTCWRKGLQTLEHELPISVRVKPHLHNLLALGEDSGVDILSPCGKLLLSQPLDPEDTEDELEPGTEPSNEIPSNRIVGAGFNTEMEDALYADMPESGKKIFDSFIALGSSGAQINKASFLSSRLHAHKTSTSTDRLKRYQGVPRYNPSASVLGAESALGVSSLIVSDPIVSLLRHQELIFLCFGEVLRIDAGSQSIEHISTDMLTENDVYVTFQLLELVPATTEDDSTLKHDWRSRKTAHMTSKVRGRLVLPVNPTAVIPENFEKSPFYLFESHVLTALTATLVETLTVNDARSLPKSKESTCFPYKLNGRACFLADTELLQSQDIDEDCCPRCIPAVSLNYSNAQSILNHMAAHKLFDPDLSKYKRVCGLCLSTDGACRFYLKKGKGADSGYQVDYRASQGCLVMKRLKKRFKYASAAQSTENSPCTNVPRKCPLCLDKSAPAIWTYDMKEHLLTSHPTVDISTYRHLWELTDFERKKMEVVWEKRHEKKEKRKSKGKGKQKETGIVISEAHRSNVALRTTDLEGEETNENDEGSDSESENSANKYLHVSNDESSDEEVIQDDSDEEAAAESDERLDSTVEHTLEHTDGPSCEVQEIDLNDSSSARPRRSGRKRQTTIQFACSGCGSTVSDEEKTDKTSVVRCTRKGCETIWYHIRCLEWGEDFASDNWEIHVTNSHGFPERVPLSGTDNAGSDQGGESQVANASNTGNNEREERSIEDEE</sequence>
<dbReference type="Proteomes" id="UP000297245">
    <property type="component" value="Unassembled WGS sequence"/>
</dbReference>
<feature type="compositionally biased region" description="Basic residues" evidence="1">
    <location>
        <begin position="518"/>
        <end position="530"/>
    </location>
</feature>
<evidence type="ECO:0000256" key="1">
    <source>
        <dbReference type="SAM" id="MobiDB-lite"/>
    </source>
</evidence>
<dbReference type="EMBL" id="ML179202">
    <property type="protein sequence ID" value="THU95320.1"/>
    <property type="molecule type" value="Genomic_DNA"/>
</dbReference>
<feature type="region of interest" description="Disordered" evidence="1">
    <location>
        <begin position="516"/>
        <end position="644"/>
    </location>
</feature>
<evidence type="ECO:0000313" key="2">
    <source>
        <dbReference type="EMBL" id="THU95320.1"/>
    </source>
</evidence>
<protein>
    <recommendedName>
        <fullName evidence="4">Zinc finger PHD-type domain-containing protein</fullName>
    </recommendedName>
</protein>
<accession>A0A4S8M0B8</accession>
<feature type="compositionally biased region" description="Basic and acidic residues" evidence="1">
    <location>
        <begin position="603"/>
        <end position="619"/>
    </location>
</feature>
<feature type="region of interest" description="Disordered" evidence="1">
    <location>
        <begin position="1"/>
        <end position="22"/>
    </location>
</feature>
<dbReference type="OrthoDB" id="3241874at2759"/>
<proteinExistence type="predicted"/>
<feature type="compositionally biased region" description="Polar residues" evidence="1">
    <location>
        <begin position="718"/>
        <end position="740"/>
    </location>
</feature>
<dbReference type="AlphaFoldDB" id="A0A4S8M0B8"/>